<protein>
    <recommendedName>
        <fullName evidence="5">Mitochondrial inner membrane protein 1</fullName>
    </recommendedName>
</protein>
<dbReference type="PANTHER" id="PTHR15887:SF1">
    <property type="entry name" value="TRANSMEMBRANE PROTEIN 69"/>
    <property type="match status" value="1"/>
</dbReference>
<dbReference type="InterPro" id="IPR021836">
    <property type="entry name" value="DUF3429"/>
</dbReference>
<organism evidence="3 4">
    <name type="scientific">Tuber aestivum</name>
    <name type="common">summer truffle</name>
    <dbReference type="NCBI Taxonomy" id="59557"/>
    <lineage>
        <taxon>Eukaryota</taxon>
        <taxon>Fungi</taxon>
        <taxon>Dikarya</taxon>
        <taxon>Ascomycota</taxon>
        <taxon>Pezizomycotina</taxon>
        <taxon>Pezizomycetes</taxon>
        <taxon>Pezizales</taxon>
        <taxon>Tuberaceae</taxon>
        <taxon>Tuber</taxon>
    </lineage>
</organism>
<name>A0A292PYD6_9PEZI</name>
<reference evidence="3" key="1">
    <citation type="submission" date="2015-10" db="EMBL/GenBank/DDBJ databases">
        <authorList>
            <person name="Regsiter A."/>
            <person name="william w."/>
        </authorList>
    </citation>
    <scope>NUCLEOTIDE SEQUENCE</scope>
    <source>
        <strain evidence="3">Montdore</strain>
    </source>
</reference>
<evidence type="ECO:0000313" key="4">
    <source>
        <dbReference type="Proteomes" id="UP001412239"/>
    </source>
</evidence>
<dbReference type="EMBL" id="LN891011">
    <property type="protein sequence ID" value="CUS11811.1"/>
    <property type="molecule type" value="Genomic_DNA"/>
</dbReference>
<dbReference type="Proteomes" id="UP001412239">
    <property type="component" value="Unassembled WGS sequence"/>
</dbReference>
<feature type="transmembrane region" description="Helical" evidence="2">
    <location>
        <begin position="289"/>
        <end position="309"/>
    </location>
</feature>
<accession>A0A292PYD6</accession>
<dbReference type="PANTHER" id="PTHR15887">
    <property type="entry name" value="TRANSMEMBRANE PROTEIN 69"/>
    <property type="match status" value="1"/>
</dbReference>
<evidence type="ECO:0008006" key="5">
    <source>
        <dbReference type="Google" id="ProtNLM"/>
    </source>
</evidence>
<feature type="compositionally biased region" description="Basic and acidic residues" evidence="1">
    <location>
        <begin position="339"/>
        <end position="359"/>
    </location>
</feature>
<dbReference type="Pfam" id="PF11911">
    <property type="entry name" value="DUF3429"/>
    <property type="match status" value="1"/>
</dbReference>
<sequence length="435" mass="47610">MMFRKTPTAGVTRSLLLPNSWRTFSSGLPPFRSPALAQKPPLGLSRASTPHSLIARIQPFTSLSPRWKQAPKTNKVKSEAAKLEAGFKKAREKKLEAHPEEVTTTSSMTPIFGGQKKAPPGGDPPGETDMLRGLKSDFHIIKETFALREVPKEVYYIGLGGTFPYAGISVSTLYLAWDINYAHHNGIGYLVSPETAELVLNFAEPLQVGLGAVILSFLGAVHWGLEMAEYGGKHGYRRYALSILAPALAWPTALLPFDYALITQFIGFTGMYFADSTATGWGWAPPWYMTYRFILTFIVGASIVGTLIGRGQIGDEVSKVPGPASYLQNLRDSQWENLQKEEDERRRKLRKQEAEEKNKKVAKSKPKDEDNDGSTEDKQAADAGNHAKDSQQGEGTSGAKEESGGAGPESTKHNEEKKDTMNPAPESGQDAEPRG</sequence>
<feature type="transmembrane region" description="Helical" evidence="2">
    <location>
        <begin position="154"/>
        <end position="177"/>
    </location>
</feature>
<feature type="compositionally biased region" description="Basic and acidic residues" evidence="1">
    <location>
        <begin position="91"/>
        <end position="101"/>
    </location>
</feature>
<dbReference type="AlphaFoldDB" id="A0A292PYD6"/>
<keyword evidence="4" id="KW-1185">Reference proteome</keyword>
<feature type="region of interest" description="Disordered" evidence="1">
    <location>
        <begin position="339"/>
        <end position="435"/>
    </location>
</feature>
<keyword evidence="2" id="KW-0812">Transmembrane</keyword>
<feature type="compositionally biased region" description="Basic and acidic residues" evidence="1">
    <location>
        <begin position="375"/>
        <end position="391"/>
    </location>
</feature>
<evidence type="ECO:0000313" key="3">
    <source>
        <dbReference type="EMBL" id="CUS11811.1"/>
    </source>
</evidence>
<feature type="transmembrane region" description="Helical" evidence="2">
    <location>
        <begin position="239"/>
        <end position="262"/>
    </location>
</feature>
<feature type="compositionally biased region" description="Basic and acidic residues" evidence="1">
    <location>
        <begin position="410"/>
        <end position="420"/>
    </location>
</feature>
<evidence type="ECO:0000256" key="1">
    <source>
        <dbReference type="SAM" id="MobiDB-lite"/>
    </source>
</evidence>
<feature type="transmembrane region" description="Helical" evidence="2">
    <location>
        <begin position="208"/>
        <end position="227"/>
    </location>
</feature>
<keyword evidence="2" id="KW-0472">Membrane</keyword>
<keyword evidence="2" id="KW-1133">Transmembrane helix</keyword>
<proteinExistence type="predicted"/>
<evidence type="ECO:0000256" key="2">
    <source>
        <dbReference type="SAM" id="Phobius"/>
    </source>
</evidence>
<feature type="region of interest" description="Disordered" evidence="1">
    <location>
        <begin position="91"/>
        <end position="125"/>
    </location>
</feature>
<gene>
    <name evidence="3" type="ORF">GSTUAT00004068001</name>
</gene>